<sequence length="65" mass="7771">MDKTNETEEEIGIRLNLSKELDQPLYDYFLQIKKNLGLKTNTEVARICIKKAYEYWFNKGEKEII</sequence>
<gene>
    <name evidence="1" type="ORF">LCGC14_0727410</name>
</gene>
<reference evidence="1" key="1">
    <citation type="journal article" date="2015" name="Nature">
        <title>Complex archaea that bridge the gap between prokaryotes and eukaryotes.</title>
        <authorList>
            <person name="Spang A."/>
            <person name="Saw J.H."/>
            <person name="Jorgensen S.L."/>
            <person name="Zaremba-Niedzwiedzka K."/>
            <person name="Martijn J."/>
            <person name="Lind A.E."/>
            <person name="van Eijk R."/>
            <person name="Schleper C."/>
            <person name="Guy L."/>
            <person name="Ettema T.J."/>
        </authorList>
    </citation>
    <scope>NUCLEOTIDE SEQUENCE</scope>
</reference>
<accession>A0A0F9SVU9</accession>
<name>A0A0F9SVU9_9ZZZZ</name>
<dbReference type="AlphaFoldDB" id="A0A0F9SVU9"/>
<proteinExistence type="predicted"/>
<comment type="caution">
    <text evidence="1">The sequence shown here is derived from an EMBL/GenBank/DDBJ whole genome shotgun (WGS) entry which is preliminary data.</text>
</comment>
<protein>
    <submittedName>
        <fullName evidence="1">Uncharacterized protein</fullName>
    </submittedName>
</protein>
<evidence type="ECO:0000313" key="1">
    <source>
        <dbReference type="EMBL" id="KKN41021.1"/>
    </source>
</evidence>
<dbReference type="EMBL" id="LAZR01001672">
    <property type="protein sequence ID" value="KKN41021.1"/>
    <property type="molecule type" value="Genomic_DNA"/>
</dbReference>
<organism evidence="1">
    <name type="scientific">marine sediment metagenome</name>
    <dbReference type="NCBI Taxonomy" id="412755"/>
    <lineage>
        <taxon>unclassified sequences</taxon>
        <taxon>metagenomes</taxon>
        <taxon>ecological metagenomes</taxon>
    </lineage>
</organism>